<feature type="region of interest" description="Disordered" evidence="1">
    <location>
        <begin position="86"/>
        <end position="111"/>
    </location>
</feature>
<feature type="region of interest" description="Disordered" evidence="1">
    <location>
        <begin position="1"/>
        <end position="45"/>
    </location>
</feature>
<name>A0ABY2BQF9_9ACTN</name>
<feature type="compositionally biased region" description="Basic and acidic residues" evidence="1">
    <location>
        <begin position="98"/>
        <end position="108"/>
    </location>
</feature>
<comment type="caution">
    <text evidence="2">The sequence shown here is derived from an EMBL/GenBank/DDBJ whole genome shotgun (WGS) entry which is preliminary data.</text>
</comment>
<gene>
    <name evidence="2" type="ORF">EV644_103565</name>
</gene>
<protein>
    <submittedName>
        <fullName evidence="2">Uncharacterized protein</fullName>
    </submittedName>
</protein>
<feature type="region of interest" description="Disordered" evidence="1">
    <location>
        <begin position="134"/>
        <end position="227"/>
    </location>
</feature>
<dbReference type="Proteomes" id="UP000295818">
    <property type="component" value="Unassembled WGS sequence"/>
</dbReference>
<proteinExistence type="predicted"/>
<feature type="compositionally biased region" description="Basic and acidic residues" evidence="1">
    <location>
        <begin position="208"/>
        <end position="221"/>
    </location>
</feature>
<reference evidence="2 3" key="1">
    <citation type="journal article" date="2015" name="Stand. Genomic Sci.">
        <title>Genomic Encyclopedia of Bacterial and Archaeal Type Strains, Phase III: the genomes of soil and plant-associated and newly described type strains.</title>
        <authorList>
            <person name="Whitman W.B."/>
            <person name="Woyke T."/>
            <person name="Klenk H.P."/>
            <person name="Zhou Y."/>
            <person name="Lilburn T.G."/>
            <person name="Beck B.J."/>
            <person name="De Vos P."/>
            <person name="Vandamme P."/>
            <person name="Eisen J.A."/>
            <person name="Garrity G."/>
            <person name="Hugenholtz P."/>
            <person name="Kyrpides N.C."/>
        </authorList>
    </citation>
    <scope>NUCLEOTIDE SEQUENCE [LARGE SCALE GENOMIC DNA]</scope>
    <source>
        <strain evidence="2 3">VKM Ac-2538</strain>
    </source>
</reference>
<keyword evidence="3" id="KW-1185">Reference proteome</keyword>
<sequence>MAQGRAEWGRSGVRRVAQQTRADCRHPHIELNQPRHRSTGCQTPNERLIHGEPDCGAPCHSSTGSAPACTTCPEKLAGRTRIQACDLSHPPGQSRFHRPTDPPTRRPADPPTRLAYRVHAGRCRSLVRRSLLAARSSAAPTPRRLLGTPVPRSSTIGGSPPGSRRGEVRLSARPARPGDWPTLADVPSPGAGIPEEQGVRPLAFGTACDHRAGDGEARDPRVGAAAE</sequence>
<organism evidence="2 3">
    <name type="scientific">Kribbella orskensis</name>
    <dbReference type="NCBI Taxonomy" id="2512216"/>
    <lineage>
        <taxon>Bacteria</taxon>
        <taxon>Bacillati</taxon>
        <taxon>Actinomycetota</taxon>
        <taxon>Actinomycetes</taxon>
        <taxon>Propionibacteriales</taxon>
        <taxon>Kribbellaceae</taxon>
        <taxon>Kribbella</taxon>
    </lineage>
</organism>
<evidence type="ECO:0000313" key="2">
    <source>
        <dbReference type="EMBL" id="TCO27861.1"/>
    </source>
</evidence>
<evidence type="ECO:0000313" key="3">
    <source>
        <dbReference type="Proteomes" id="UP000295818"/>
    </source>
</evidence>
<accession>A0ABY2BQF9</accession>
<evidence type="ECO:0000256" key="1">
    <source>
        <dbReference type="SAM" id="MobiDB-lite"/>
    </source>
</evidence>
<dbReference type="EMBL" id="SLWM01000003">
    <property type="protein sequence ID" value="TCO27861.1"/>
    <property type="molecule type" value="Genomic_DNA"/>
</dbReference>
<feature type="compositionally biased region" description="Low complexity" evidence="1">
    <location>
        <begin position="134"/>
        <end position="145"/>
    </location>
</feature>